<keyword evidence="8" id="KW-0028">Amino-acid biosynthesis</keyword>
<dbReference type="AlphaFoldDB" id="A0A0W0YZD4"/>
<dbReference type="Gene3D" id="3.60.20.10">
    <property type="entry name" value="Glutamine Phosphoribosylpyrophosphate, subunit 1, domain 1"/>
    <property type="match status" value="1"/>
</dbReference>
<evidence type="ECO:0000259" key="10">
    <source>
        <dbReference type="PROSITE" id="PS51278"/>
    </source>
</evidence>
<dbReference type="InterPro" id="IPR014729">
    <property type="entry name" value="Rossmann-like_a/b/a_fold"/>
</dbReference>
<dbReference type="PANTHER" id="PTHR43284">
    <property type="entry name" value="ASPARAGINE SYNTHETASE (GLUTAMINE-HYDROLYZING)"/>
    <property type="match status" value="1"/>
</dbReference>
<dbReference type="RefSeq" id="WP_058483771.1">
    <property type="nucleotide sequence ID" value="NZ_CAAAII010000008.1"/>
</dbReference>
<evidence type="ECO:0000256" key="8">
    <source>
        <dbReference type="PIRSR" id="PIRSR001589-1"/>
    </source>
</evidence>
<dbReference type="InterPro" id="IPR001962">
    <property type="entry name" value="Asn_synthase"/>
</dbReference>
<feature type="domain" description="Glutamine amidotransferase type-2" evidence="10">
    <location>
        <begin position="2"/>
        <end position="217"/>
    </location>
</feature>
<dbReference type="GO" id="GO:0006529">
    <property type="term" value="P:asparagine biosynthetic process"/>
    <property type="evidence" value="ECO:0007669"/>
    <property type="project" value="UniProtKB-KW"/>
</dbReference>
<keyword evidence="8" id="KW-0061">Asparagine biosynthesis</keyword>
<organism evidence="11 12">
    <name type="scientific">Legionella spiritensis</name>
    <dbReference type="NCBI Taxonomy" id="452"/>
    <lineage>
        <taxon>Bacteria</taxon>
        <taxon>Pseudomonadati</taxon>
        <taxon>Pseudomonadota</taxon>
        <taxon>Gammaproteobacteria</taxon>
        <taxon>Legionellales</taxon>
        <taxon>Legionellaceae</taxon>
        <taxon>Legionella</taxon>
    </lineage>
</organism>
<feature type="binding site" evidence="9">
    <location>
        <position position="103"/>
    </location>
    <ligand>
        <name>L-glutamine</name>
        <dbReference type="ChEBI" id="CHEBI:58359"/>
    </ligand>
</feature>
<keyword evidence="4 9" id="KW-0547">Nucleotide-binding</keyword>
<reference evidence="11 12" key="1">
    <citation type="submission" date="2015-11" db="EMBL/GenBank/DDBJ databases">
        <title>Genomic analysis of 38 Legionella species identifies large and diverse effector repertoires.</title>
        <authorList>
            <person name="Burstein D."/>
            <person name="Amaro F."/>
            <person name="Zusman T."/>
            <person name="Lifshitz Z."/>
            <person name="Cohen O."/>
            <person name="Gilbert J.A."/>
            <person name="Pupko T."/>
            <person name="Shuman H.A."/>
            <person name="Segal G."/>
        </authorList>
    </citation>
    <scope>NUCLEOTIDE SEQUENCE [LARGE SCALE GENOMIC DNA]</scope>
    <source>
        <strain evidence="11 12">Mt.St.Helens-9</strain>
    </source>
</reference>
<keyword evidence="6 8" id="KW-0315">Glutamine amidotransferase</keyword>
<feature type="active site" description="For GATase activity" evidence="8">
    <location>
        <position position="2"/>
    </location>
</feature>
<dbReference type="SUPFAM" id="SSF52402">
    <property type="entry name" value="Adenine nucleotide alpha hydrolases-like"/>
    <property type="match status" value="1"/>
</dbReference>
<dbReference type="InterPro" id="IPR033738">
    <property type="entry name" value="AsnB_N"/>
</dbReference>
<dbReference type="STRING" id="452.Lspi_1849"/>
<dbReference type="InterPro" id="IPR017932">
    <property type="entry name" value="GATase_2_dom"/>
</dbReference>
<gene>
    <name evidence="11" type="ORF">Lspi_1849</name>
</gene>
<dbReference type="EC" id="6.3.5.4" evidence="3"/>
<keyword evidence="5 9" id="KW-0067">ATP-binding</keyword>
<dbReference type="Pfam" id="PF13537">
    <property type="entry name" value="GATase_7"/>
    <property type="match status" value="1"/>
</dbReference>
<comment type="caution">
    <text evidence="11">The sequence shown here is derived from an EMBL/GenBank/DDBJ whole genome shotgun (WGS) entry which is preliminary data.</text>
</comment>
<evidence type="ECO:0000313" key="12">
    <source>
        <dbReference type="Proteomes" id="UP000054877"/>
    </source>
</evidence>
<dbReference type="PIRSF" id="PIRSF001589">
    <property type="entry name" value="Asn_synthetase_glu-h"/>
    <property type="match status" value="1"/>
</dbReference>
<keyword evidence="11" id="KW-0436">Ligase</keyword>
<name>A0A0W0YZD4_LEGSP</name>
<comment type="similarity">
    <text evidence="2">Belongs to the asparagine synthetase family.</text>
</comment>
<dbReference type="PROSITE" id="PS51278">
    <property type="entry name" value="GATASE_TYPE_2"/>
    <property type="match status" value="1"/>
</dbReference>
<dbReference type="CDD" id="cd01991">
    <property type="entry name" value="Asn_synthase_B_C"/>
    <property type="match status" value="1"/>
</dbReference>
<evidence type="ECO:0000256" key="1">
    <source>
        <dbReference type="ARBA" id="ARBA00005187"/>
    </source>
</evidence>
<evidence type="ECO:0000256" key="6">
    <source>
        <dbReference type="ARBA" id="ARBA00022962"/>
    </source>
</evidence>
<comment type="pathway">
    <text evidence="1">Amino-acid biosynthesis; L-asparagine biosynthesis; L-asparagine from L-aspartate (L-Gln route): step 1/1.</text>
</comment>
<dbReference type="InterPro" id="IPR029055">
    <property type="entry name" value="Ntn_hydrolases_N"/>
</dbReference>
<dbReference type="Proteomes" id="UP000054877">
    <property type="component" value="Unassembled WGS sequence"/>
</dbReference>
<evidence type="ECO:0000256" key="4">
    <source>
        <dbReference type="ARBA" id="ARBA00022741"/>
    </source>
</evidence>
<dbReference type="InterPro" id="IPR051786">
    <property type="entry name" value="ASN_synthetase/amidase"/>
</dbReference>
<dbReference type="Gene3D" id="3.40.50.620">
    <property type="entry name" value="HUPs"/>
    <property type="match status" value="1"/>
</dbReference>
<dbReference type="NCBIfam" id="TIGR01536">
    <property type="entry name" value="asn_synth_AEB"/>
    <property type="match status" value="1"/>
</dbReference>
<dbReference type="EMBL" id="LNYX01000030">
    <property type="protein sequence ID" value="KTD61999.1"/>
    <property type="molecule type" value="Genomic_DNA"/>
</dbReference>
<evidence type="ECO:0000256" key="3">
    <source>
        <dbReference type="ARBA" id="ARBA00012737"/>
    </source>
</evidence>
<keyword evidence="12" id="KW-1185">Reference proteome</keyword>
<comment type="catalytic activity">
    <reaction evidence="7">
        <text>L-aspartate + L-glutamine + ATP + H2O = L-asparagine + L-glutamate + AMP + diphosphate + H(+)</text>
        <dbReference type="Rhea" id="RHEA:12228"/>
        <dbReference type="ChEBI" id="CHEBI:15377"/>
        <dbReference type="ChEBI" id="CHEBI:15378"/>
        <dbReference type="ChEBI" id="CHEBI:29985"/>
        <dbReference type="ChEBI" id="CHEBI:29991"/>
        <dbReference type="ChEBI" id="CHEBI:30616"/>
        <dbReference type="ChEBI" id="CHEBI:33019"/>
        <dbReference type="ChEBI" id="CHEBI:58048"/>
        <dbReference type="ChEBI" id="CHEBI:58359"/>
        <dbReference type="ChEBI" id="CHEBI:456215"/>
        <dbReference type="EC" id="6.3.5.4"/>
    </reaction>
</comment>
<proteinExistence type="inferred from homology"/>
<evidence type="ECO:0000256" key="2">
    <source>
        <dbReference type="ARBA" id="ARBA00005752"/>
    </source>
</evidence>
<sequence>MCGIVAIINTTNTNSALFNQIQQMNEMLHHRGPDGTGLWNSDCKKVYLGHKRLSIIDLSNAANQPMMSFDKQYIVVFNGEIYNYKELKDDCIKMGSKFSTVSDTEVLIEAYRHWGDDCFLKLRGMWAIILFDIKQNKVIISRDPFAIKPLYYGFFHGHFYFASEPKALTILSDHFKEEDKISSQLFLDYGYLERDEWTFYKNIKRFPHAHFAVINLNQNHTQLNLTRYWKPKSTINYSLSFKQAAKKLRELFIDSLQLHLRSDVPVGACLSGGIDSSAIVCMGTRLLNSDKFTTFTSQYPLYQHIDETKWAQEVINHTQAKAYFTEPTKTLFKNSLQDLLWTQDEPFGSMSIFAQYCVFKKIKETTVKVVLDGQGADEMLAGYIGYIPVYFDELAKNGKFISLTRELLAFKDMNIQFDAKNKIISAIKNSIKWNNKYCHNKKIDNFYKDEMASRLYKISDNFNSFEEQLENLLCESNIPQLLRYEDRNSMRFSIESRVPFLNMELVEFVLSLPANFRVRNGYTKAVLREALKGVIPEQVRSRVDKLGFPAPDVQWMNECFGINVQTSGGREWREFIYKRWGEMKNKTAVSCFDFS</sequence>
<dbReference type="Pfam" id="PF00733">
    <property type="entry name" value="Asn_synthase"/>
    <property type="match status" value="1"/>
</dbReference>
<dbReference type="GO" id="GO:0005829">
    <property type="term" value="C:cytosol"/>
    <property type="evidence" value="ECO:0007669"/>
    <property type="project" value="TreeGrafter"/>
</dbReference>
<dbReference type="PANTHER" id="PTHR43284:SF1">
    <property type="entry name" value="ASPARAGINE SYNTHETASE"/>
    <property type="match status" value="1"/>
</dbReference>
<dbReference type="GO" id="GO:0005524">
    <property type="term" value="F:ATP binding"/>
    <property type="evidence" value="ECO:0007669"/>
    <property type="project" value="UniProtKB-KW"/>
</dbReference>
<evidence type="ECO:0000313" key="11">
    <source>
        <dbReference type="EMBL" id="KTD61999.1"/>
    </source>
</evidence>
<dbReference type="InterPro" id="IPR006426">
    <property type="entry name" value="Asn_synth_AEB"/>
</dbReference>
<accession>A0A0W0YZD4</accession>
<protein>
    <recommendedName>
        <fullName evidence="3">asparagine synthase (glutamine-hydrolyzing)</fullName>
        <ecNumber evidence="3">6.3.5.4</ecNumber>
    </recommendedName>
</protein>
<dbReference type="OrthoDB" id="9763290at2"/>
<evidence type="ECO:0000256" key="9">
    <source>
        <dbReference type="PIRSR" id="PIRSR001589-2"/>
    </source>
</evidence>
<dbReference type="SUPFAM" id="SSF56235">
    <property type="entry name" value="N-terminal nucleophile aminohydrolases (Ntn hydrolases)"/>
    <property type="match status" value="1"/>
</dbReference>
<dbReference type="GO" id="GO:0004066">
    <property type="term" value="F:asparagine synthase (glutamine-hydrolyzing) activity"/>
    <property type="evidence" value="ECO:0007669"/>
    <property type="project" value="UniProtKB-EC"/>
</dbReference>
<evidence type="ECO:0000256" key="5">
    <source>
        <dbReference type="ARBA" id="ARBA00022840"/>
    </source>
</evidence>
<dbReference type="PATRIC" id="fig|452.5.peg.2032"/>
<evidence type="ECO:0000256" key="7">
    <source>
        <dbReference type="ARBA" id="ARBA00048741"/>
    </source>
</evidence>
<dbReference type="CDD" id="cd00712">
    <property type="entry name" value="AsnB"/>
    <property type="match status" value="1"/>
</dbReference>